<dbReference type="CDD" id="cd00086">
    <property type="entry name" value="homeodomain"/>
    <property type="match status" value="1"/>
</dbReference>
<comment type="caution">
    <text evidence="7">The sequence shown here is derived from an EMBL/GenBank/DDBJ whole genome shotgun (WGS) entry which is preliminary data.</text>
</comment>
<dbReference type="PROSITE" id="PS50071">
    <property type="entry name" value="HOMEOBOX_2"/>
    <property type="match status" value="1"/>
</dbReference>
<evidence type="ECO:0000256" key="5">
    <source>
        <dbReference type="SAM" id="MobiDB-lite"/>
    </source>
</evidence>
<evidence type="ECO:0000313" key="7">
    <source>
        <dbReference type="EMBL" id="KAL3319819.1"/>
    </source>
</evidence>
<accession>A0ABD2QJY9</accession>
<evidence type="ECO:0000256" key="2">
    <source>
        <dbReference type="ARBA" id="ARBA00023155"/>
    </source>
</evidence>
<dbReference type="SMART" id="SM00389">
    <property type="entry name" value="HOX"/>
    <property type="match status" value="1"/>
</dbReference>
<dbReference type="AlphaFoldDB" id="A0ABD2QJY9"/>
<organism evidence="7 8">
    <name type="scientific">Cichlidogyrus casuarinus</name>
    <dbReference type="NCBI Taxonomy" id="1844966"/>
    <lineage>
        <taxon>Eukaryota</taxon>
        <taxon>Metazoa</taxon>
        <taxon>Spiralia</taxon>
        <taxon>Lophotrochozoa</taxon>
        <taxon>Platyhelminthes</taxon>
        <taxon>Monogenea</taxon>
        <taxon>Monopisthocotylea</taxon>
        <taxon>Dactylogyridea</taxon>
        <taxon>Ancyrocephalidae</taxon>
        <taxon>Cichlidogyrus</taxon>
    </lineage>
</organism>
<dbReference type="GO" id="GO:0005634">
    <property type="term" value="C:nucleus"/>
    <property type="evidence" value="ECO:0007669"/>
    <property type="project" value="UniProtKB-SubCell"/>
</dbReference>
<feature type="DNA-binding region" description="Homeobox" evidence="4">
    <location>
        <begin position="41"/>
        <end position="77"/>
    </location>
</feature>
<reference evidence="7 8" key="1">
    <citation type="submission" date="2024-11" db="EMBL/GenBank/DDBJ databases">
        <title>Adaptive evolution of stress response genes in parasites aligns with host niche diversity.</title>
        <authorList>
            <person name="Hahn C."/>
            <person name="Resl P."/>
        </authorList>
    </citation>
    <scope>NUCLEOTIDE SEQUENCE [LARGE SCALE GENOMIC DNA]</scope>
    <source>
        <strain evidence="7">EGGRZ-B1_66</strain>
        <tissue evidence="7">Body</tissue>
    </source>
</reference>
<dbReference type="Gene3D" id="1.10.10.60">
    <property type="entry name" value="Homeodomain-like"/>
    <property type="match status" value="1"/>
</dbReference>
<name>A0ABD2QJY9_9PLAT</name>
<dbReference type="Pfam" id="PF05920">
    <property type="entry name" value="Homeobox_KN"/>
    <property type="match status" value="1"/>
</dbReference>
<feature type="region of interest" description="Disordered" evidence="5">
    <location>
        <begin position="94"/>
        <end position="114"/>
    </location>
</feature>
<dbReference type="InterPro" id="IPR008422">
    <property type="entry name" value="KN_HD"/>
</dbReference>
<dbReference type="GO" id="GO:0003677">
    <property type="term" value="F:DNA binding"/>
    <property type="evidence" value="ECO:0007669"/>
    <property type="project" value="UniProtKB-UniRule"/>
</dbReference>
<sequence>MAALGAGLFNIRRSVGLSRTNLPFPARKRLFGWLVDHLREPYPSEEEKLMLAMETGLSRTTVNNWFINARRRYVKPLMQGRLVVQSGVFKTVGQGEAASPGQGGKDAGSSENSAPAQNCAVFKLDDVMNNNSNSSAGGNNTNGSVGNSISNAAALVNPFMSAQNALKGNLCTNPLQVSNANSLTSDPFQAMAMAAAALAGVRSSHGGNSVASIFAPNLTNSPAQAIVTKIDAE</sequence>
<dbReference type="InterPro" id="IPR001356">
    <property type="entry name" value="HD"/>
</dbReference>
<dbReference type="InterPro" id="IPR009057">
    <property type="entry name" value="Homeodomain-like_sf"/>
</dbReference>
<dbReference type="InterPro" id="IPR050224">
    <property type="entry name" value="TALE_homeobox"/>
</dbReference>
<evidence type="ECO:0000256" key="3">
    <source>
        <dbReference type="ARBA" id="ARBA00023242"/>
    </source>
</evidence>
<evidence type="ECO:0000259" key="6">
    <source>
        <dbReference type="PROSITE" id="PS50071"/>
    </source>
</evidence>
<comment type="subcellular location">
    <subcellularLocation>
        <location evidence="4">Nucleus</location>
    </subcellularLocation>
</comment>
<dbReference type="SUPFAM" id="SSF46689">
    <property type="entry name" value="Homeodomain-like"/>
    <property type="match status" value="1"/>
</dbReference>
<keyword evidence="2 4" id="KW-0371">Homeobox</keyword>
<protein>
    <recommendedName>
        <fullName evidence="6">Homeobox domain-containing protein</fullName>
    </recommendedName>
</protein>
<feature type="domain" description="Homeobox" evidence="6">
    <location>
        <begin position="39"/>
        <end position="76"/>
    </location>
</feature>
<keyword evidence="3 4" id="KW-0539">Nucleus</keyword>
<proteinExistence type="predicted"/>
<keyword evidence="8" id="KW-1185">Reference proteome</keyword>
<keyword evidence="1 4" id="KW-0238">DNA-binding</keyword>
<evidence type="ECO:0000256" key="4">
    <source>
        <dbReference type="PROSITE-ProRule" id="PRU00108"/>
    </source>
</evidence>
<gene>
    <name evidence="7" type="ORF">Ciccas_001501</name>
</gene>
<dbReference type="Proteomes" id="UP001626550">
    <property type="component" value="Unassembled WGS sequence"/>
</dbReference>
<dbReference type="PANTHER" id="PTHR11850">
    <property type="entry name" value="HOMEOBOX PROTEIN TRANSCRIPTION FACTORS"/>
    <property type="match status" value="1"/>
</dbReference>
<evidence type="ECO:0000256" key="1">
    <source>
        <dbReference type="ARBA" id="ARBA00023125"/>
    </source>
</evidence>
<evidence type="ECO:0000313" key="8">
    <source>
        <dbReference type="Proteomes" id="UP001626550"/>
    </source>
</evidence>
<dbReference type="EMBL" id="JBJKFK010000099">
    <property type="protein sequence ID" value="KAL3319819.1"/>
    <property type="molecule type" value="Genomic_DNA"/>
</dbReference>